<reference evidence="1" key="1">
    <citation type="journal article" date="2023" name="Mol. Phylogenet. Evol.">
        <title>Genome-scale phylogeny and comparative genomics of the fungal order Sordariales.</title>
        <authorList>
            <person name="Hensen N."/>
            <person name="Bonometti L."/>
            <person name="Westerberg I."/>
            <person name="Brannstrom I.O."/>
            <person name="Guillou S."/>
            <person name="Cros-Aarteil S."/>
            <person name="Calhoun S."/>
            <person name="Haridas S."/>
            <person name="Kuo A."/>
            <person name="Mondo S."/>
            <person name="Pangilinan J."/>
            <person name="Riley R."/>
            <person name="LaButti K."/>
            <person name="Andreopoulos B."/>
            <person name="Lipzen A."/>
            <person name="Chen C."/>
            <person name="Yan M."/>
            <person name="Daum C."/>
            <person name="Ng V."/>
            <person name="Clum A."/>
            <person name="Steindorff A."/>
            <person name="Ohm R.A."/>
            <person name="Martin F."/>
            <person name="Silar P."/>
            <person name="Natvig D.O."/>
            <person name="Lalanne C."/>
            <person name="Gautier V."/>
            <person name="Ament-Velasquez S.L."/>
            <person name="Kruys A."/>
            <person name="Hutchinson M.I."/>
            <person name="Powell A.J."/>
            <person name="Barry K."/>
            <person name="Miller A.N."/>
            <person name="Grigoriev I.V."/>
            <person name="Debuchy R."/>
            <person name="Gladieux P."/>
            <person name="Hiltunen Thoren M."/>
            <person name="Johannesson H."/>
        </authorList>
    </citation>
    <scope>NUCLEOTIDE SEQUENCE</scope>
    <source>
        <strain evidence="1">CBS 123565</strain>
    </source>
</reference>
<comment type="caution">
    <text evidence="1">The sequence shown here is derived from an EMBL/GenBank/DDBJ whole genome shotgun (WGS) entry which is preliminary data.</text>
</comment>
<evidence type="ECO:0000313" key="1">
    <source>
        <dbReference type="EMBL" id="KAK4131930.1"/>
    </source>
</evidence>
<dbReference type="EMBL" id="MU853421">
    <property type="protein sequence ID" value="KAK4131930.1"/>
    <property type="molecule type" value="Genomic_DNA"/>
</dbReference>
<proteinExistence type="predicted"/>
<keyword evidence="2" id="KW-1185">Reference proteome</keyword>
<sequence length="199" mass="22062">MFGRHSTGTPSWTGFPVTNHVPVTPSPACPVCLPCRDGENGLRFSVPPFNLLPFPPAHCYLSLPVPPSIFASPFSPSTVSWLLRVPHRRFIWTLEATPYLLYNSFSIPTSLLCASPRREPRATTSTTVTTKGPTHSLFHNSLSAFSIDGSRNRQQHKTDWIHAQPNIRTSADFFVTTTTVTVPSTTFFLEFLFGDPIST</sequence>
<dbReference type="AlphaFoldDB" id="A0AAN6ZAJ5"/>
<protein>
    <submittedName>
        <fullName evidence="1">Uncharacterized protein</fullName>
    </submittedName>
</protein>
<accession>A0AAN6ZAJ5</accession>
<reference evidence="1" key="2">
    <citation type="submission" date="2023-05" db="EMBL/GenBank/DDBJ databases">
        <authorList>
            <consortium name="Lawrence Berkeley National Laboratory"/>
            <person name="Steindorff A."/>
            <person name="Hensen N."/>
            <person name="Bonometti L."/>
            <person name="Westerberg I."/>
            <person name="Brannstrom I.O."/>
            <person name="Guillou S."/>
            <person name="Cros-Aarteil S."/>
            <person name="Calhoun S."/>
            <person name="Haridas S."/>
            <person name="Kuo A."/>
            <person name="Mondo S."/>
            <person name="Pangilinan J."/>
            <person name="Riley R."/>
            <person name="Labutti K."/>
            <person name="Andreopoulos B."/>
            <person name="Lipzen A."/>
            <person name="Chen C."/>
            <person name="Yanf M."/>
            <person name="Daum C."/>
            <person name="Ng V."/>
            <person name="Clum A."/>
            <person name="Ohm R."/>
            <person name="Martin F."/>
            <person name="Silar P."/>
            <person name="Natvig D."/>
            <person name="Lalanne C."/>
            <person name="Gautier V."/>
            <person name="Ament-Velasquez S.L."/>
            <person name="Kruys A."/>
            <person name="Hutchinson M.I."/>
            <person name="Powell A.J."/>
            <person name="Barry K."/>
            <person name="Miller A.N."/>
            <person name="Grigoriev I.V."/>
            <person name="Debuchy R."/>
            <person name="Gladieux P."/>
            <person name="Thoren M.H."/>
            <person name="Johannesson H."/>
        </authorList>
    </citation>
    <scope>NUCLEOTIDE SEQUENCE</scope>
    <source>
        <strain evidence="1">CBS 123565</strain>
    </source>
</reference>
<evidence type="ECO:0000313" key="2">
    <source>
        <dbReference type="Proteomes" id="UP001304895"/>
    </source>
</evidence>
<organism evidence="1 2">
    <name type="scientific">Trichocladium antarcticum</name>
    <dbReference type="NCBI Taxonomy" id="1450529"/>
    <lineage>
        <taxon>Eukaryota</taxon>
        <taxon>Fungi</taxon>
        <taxon>Dikarya</taxon>
        <taxon>Ascomycota</taxon>
        <taxon>Pezizomycotina</taxon>
        <taxon>Sordariomycetes</taxon>
        <taxon>Sordariomycetidae</taxon>
        <taxon>Sordariales</taxon>
        <taxon>Chaetomiaceae</taxon>
        <taxon>Trichocladium</taxon>
    </lineage>
</organism>
<dbReference type="Proteomes" id="UP001304895">
    <property type="component" value="Unassembled WGS sequence"/>
</dbReference>
<name>A0AAN6ZAJ5_9PEZI</name>
<gene>
    <name evidence="1" type="ORF">BT67DRAFT_139034</name>
</gene>